<sequence>MIIYPTMELQDGKCVTLHRGRLEEPAIYHVDPVETAIGWSETGAEWIHVTDFDAVAGNGNNDALIEEIILRAHAPVQLAGGFRSRERVESWIDRGAGRIVLGTLPTRDPDTVKFLADRHPDQIVLAVDIREGKLMTDGWTTPSAIAPEDFLASYASSPLAGILITDIDSDIDEPDASLGVLTGLAGQTRHPVIASGIVRGLDDISRLKYVPNIAGALVGRALFARDVDLAEVLDIAKPEPGETARFI</sequence>
<keyword evidence="5 9" id="KW-0963">Cytoplasm</keyword>
<dbReference type="GO" id="GO:0000162">
    <property type="term" value="P:L-tryptophan biosynthetic process"/>
    <property type="evidence" value="ECO:0007669"/>
    <property type="project" value="TreeGrafter"/>
</dbReference>
<dbReference type="GO" id="GO:0005737">
    <property type="term" value="C:cytoplasm"/>
    <property type="evidence" value="ECO:0007669"/>
    <property type="project" value="UniProtKB-SubCell"/>
</dbReference>
<evidence type="ECO:0000256" key="10">
    <source>
        <dbReference type="RuleBase" id="RU003657"/>
    </source>
</evidence>
<keyword evidence="12" id="KW-1185">Reference proteome</keyword>
<dbReference type="Gene3D" id="3.20.20.70">
    <property type="entry name" value="Aldolase class I"/>
    <property type="match status" value="1"/>
</dbReference>
<dbReference type="Proteomes" id="UP000325291">
    <property type="component" value="Unassembled WGS sequence"/>
</dbReference>
<dbReference type="UniPathway" id="UPA00031">
    <property type="reaction ID" value="UER00009"/>
</dbReference>
<dbReference type="PANTHER" id="PTHR43090">
    <property type="entry name" value="1-(5-PHOSPHORIBOSYL)-5-[(5-PHOSPHORIBOSYLAMINO)METHYLIDENEAMINO] IMIDAZOLE-4-CARBOXAMIDE ISOMERASE"/>
    <property type="match status" value="1"/>
</dbReference>
<dbReference type="PANTHER" id="PTHR43090:SF2">
    <property type="entry name" value="1-(5-PHOSPHORIBOSYL)-5-[(5-PHOSPHORIBOSYLAMINO)METHYLIDENEAMINO] IMIDAZOLE-4-CARBOXAMIDE ISOMERASE"/>
    <property type="match status" value="1"/>
</dbReference>
<feature type="active site" description="Proton donor" evidence="9">
    <location>
        <position position="128"/>
    </location>
</feature>
<evidence type="ECO:0000313" key="12">
    <source>
        <dbReference type="Proteomes" id="UP000325291"/>
    </source>
</evidence>
<gene>
    <name evidence="9" type="primary">hisA</name>
    <name evidence="11" type="ORF">FLO80_00240</name>
</gene>
<dbReference type="InterPro" id="IPR006062">
    <property type="entry name" value="His_biosynth"/>
</dbReference>
<dbReference type="InterPro" id="IPR011060">
    <property type="entry name" value="RibuloseP-bd_barrel"/>
</dbReference>
<evidence type="ECO:0000313" key="11">
    <source>
        <dbReference type="EMBL" id="KAA0920649.1"/>
    </source>
</evidence>
<accession>A0A5A9ZU18</accession>
<comment type="pathway">
    <text evidence="3 9">Amino-acid biosynthesis; L-histidine biosynthesis; L-histidine from 5-phospho-alpha-D-ribose 1-diphosphate: step 4/9.</text>
</comment>
<evidence type="ECO:0000256" key="4">
    <source>
        <dbReference type="ARBA" id="ARBA00009667"/>
    </source>
</evidence>
<dbReference type="SUPFAM" id="SSF51366">
    <property type="entry name" value="Ribulose-phoshate binding barrel"/>
    <property type="match status" value="1"/>
</dbReference>
<comment type="similarity">
    <text evidence="4 9 10">Belongs to the HisA/HisF family.</text>
</comment>
<dbReference type="EC" id="5.3.1.16" evidence="9"/>
<evidence type="ECO:0000256" key="1">
    <source>
        <dbReference type="ARBA" id="ARBA00000901"/>
    </source>
</evidence>
<dbReference type="EMBL" id="VINQ01000001">
    <property type="protein sequence ID" value="KAA0920649.1"/>
    <property type="molecule type" value="Genomic_DNA"/>
</dbReference>
<dbReference type="GO" id="GO:0000105">
    <property type="term" value="P:L-histidine biosynthetic process"/>
    <property type="evidence" value="ECO:0007669"/>
    <property type="project" value="UniProtKB-UniRule"/>
</dbReference>
<proteinExistence type="inferred from homology"/>
<keyword evidence="8 9" id="KW-0413">Isomerase</keyword>
<dbReference type="InterPro" id="IPR044524">
    <property type="entry name" value="Isoase_HisA-like"/>
</dbReference>
<organism evidence="11 12">
    <name type="scientific">Aquicoccus porphyridii</name>
    <dbReference type="NCBI Taxonomy" id="1852029"/>
    <lineage>
        <taxon>Bacteria</taxon>
        <taxon>Pseudomonadati</taxon>
        <taxon>Pseudomonadota</taxon>
        <taxon>Alphaproteobacteria</taxon>
        <taxon>Rhodobacterales</taxon>
        <taxon>Paracoccaceae</taxon>
        <taxon>Aquicoccus</taxon>
    </lineage>
</organism>
<comment type="caution">
    <text evidence="11">The sequence shown here is derived from an EMBL/GenBank/DDBJ whole genome shotgun (WGS) entry which is preliminary data.</text>
</comment>
<dbReference type="Pfam" id="PF00977">
    <property type="entry name" value="His_biosynth"/>
    <property type="match status" value="1"/>
</dbReference>
<evidence type="ECO:0000256" key="6">
    <source>
        <dbReference type="ARBA" id="ARBA00022605"/>
    </source>
</evidence>
<dbReference type="InterPro" id="IPR013785">
    <property type="entry name" value="Aldolase_TIM"/>
</dbReference>
<evidence type="ECO:0000256" key="7">
    <source>
        <dbReference type="ARBA" id="ARBA00023102"/>
    </source>
</evidence>
<dbReference type="RefSeq" id="WP_111362319.1">
    <property type="nucleotide sequence ID" value="NZ_VINQ01000001.1"/>
</dbReference>
<dbReference type="HAMAP" id="MF_01014">
    <property type="entry name" value="HisA"/>
    <property type="match status" value="1"/>
</dbReference>
<dbReference type="AlphaFoldDB" id="A0A5A9ZU18"/>
<evidence type="ECO:0000256" key="3">
    <source>
        <dbReference type="ARBA" id="ARBA00005133"/>
    </source>
</evidence>
<dbReference type="CDD" id="cd04732">
    <property type="entry name" value="HisA"/>
    <property type="match status" value="1"/>
</dbReference>
<feature type="active site" description="Proton acceptor" evidence="9">
    <location>
        <position position="8"/>
    </location>
</feature>
<dbReference type="InterPro" id="IPR023016">
    <property type="entry name" value="HisA/PriA"/>
</dbReference>
<evidence type="ECO:0000256" key="2">
    <source>
        <dbReference type="ARBA" id="ARBA00004496"/>
    </source>
</evidence>
<keyword evidence="6 9" id="KW-0028">Amino-acid biosynthesis</keyword>
<comment type="catalytic activity">
    <reaction evidence="1 9">
        <text>1-(5-phospho-beta-D-ribosyl)-5-[(5-phospho-beta-D-ribosylamino)methylideneamino]imidazole-4-carboxamide = 5-[(5-phospho-1-deoxy-D-ribulos-1-ylimino)methylamino]-1-(5-phospho-beta-D-ribosyl)imidazole-4-carboxamide</text>
        <dbReference type="Rhea" id="RHEA:15469"/>
        <dbReference type="ChEBI" id="CHEBI:58435"/>
        <dbReference type="ChEBI" id="CHEBI:58525"/>
        <dbReference type="EC" id="5.3.1.16"/>
    </reaction>
</comment>
<protein>
    <recommendedName>
        <fullName evidence="9">1-(5-phosphoribosyl)-5-[(5-phosphoribosylamino)methylideneamino] imidazole-4-carboxamide isomerase</fullName>
        <ecNumber evidence="9">5.3.1.16</ecNumber>
    </recommendedName>
    <alternativeName>
        <fullName evidence="9">Phosphoribosylformimino-5-aminoimidazole carboxamide ribotide isomerase</fullName>
    </alternativeName>
</protein>
<dbReference type="FunFam" id="3.20.20.70:FF:000009">
    <property type="entry name" value="1-(5-phosphoribosyl)-5-[(5-phosphoribosylamino)methylideneamino] imidazole-4-carboxamide isomerase"/>
    <property type="match status" value="1"/>
</dbReference>
<evidence type="ECO:0000256" key="5">
    <source>
        <dbReference type="ARBA" id="ARBA00022490"/>
    </source>
</evidence>
<comment type="subcellular location">
    <subcellularLocation>
        <location evidence="2 9">Cytoplasm</location>
    </subcellularLocation>
</comment>
<evidence type="ECO:0000256" key="8">
    <source>
        <dbReference type="ARBA" id="ARBA00023235"/>
    </source>
</evidence>
<reference evidence="11 12" key="1">
    <citation type="submission" date="2019-07" db="EMBL/GenBank/DDBJ databases">
        <title>Aquicoccus porphyridii gen. nov., sp. nov., isolated from a small marine red alga, Porphyridium marinum.</title>
        <authorList>
            <person name="Liu L."/>
        </authorList>
    </citation>
    <scope>NUCLEOTIDE SEQUENCE [LARGE SCALE GENOMIC DNA]</scope>
    <source>
        <strain evidence="11 12">L1 8-17</strain>
    </source>
</reference>
<evidence type="ECO:0000256" key="9">
    <source>
        <dbReference type="HAMAP-Rule" id="MF_01014"/>
    </source>
</evidence>
<keyword evidence="7 9" id="KW-0368">Histidine biosynthesis</keyword>
<name>A0A5A9ZU18_9RHOB</name>
<dbReference type="GO" id="GO:0003949">
    <property type="term" value="F:1-(5-phosphoribosyl)-5-[(5-phosphoribosylamino)methylideneamino]imidazole-4-carboxamide isomerase activity"/>
    <property type="evidence" value="ECO:0007669"/>
    <property type="project" value="UniProtKB-UniRule"/>
</dbReference>